<evidence type="ECO:0000313" key="2">
    <source>
        <dbReference type="Proteomes" id="UP000664795"/>
    </source>
</evidence>
<organism evidence="1 2">
    <name type="scientific">Fibrella aquatilis</name>
    <dbReference type="NCBI Taxonomy" id="2817059"/>
    <lineage>
        <taxon>Bacteria</taxon>
        <taxon>Pseudomonadati</taxon>
        <taxon>Bacteroidota</taxon>
        <taxon>Cytophagia</taxon>
        <taxon>Cytophagales</taxon>
        <taxon>Spirosomataceae</taxon>
        <taxon>Fibrella</taxon>
    </lineage>
</organism>
<name>A0A939JYB2_9BACT</name>
<gene>
    <name evidence="1" type="ORF">J2I48_22680</name>
</gene>
<protein>
    <submittedName>
        <fullName evidence="1">Uncharacterized protein</fullName>
    </submittedName>
</protein>
<evidence type="ECO:0000313" key="1">
    <source>
        <dbReference type="EMBL" id="MBO0933832.1"/>
    </source>
</evidence>
<comment type="caution">
    <text evidence="1">The sequence shown here is derived from an EMBL/GenBank/DDBJ whole genome shotgun (WGS) entry which is preliminary data.</text>
</comment>
<proteinExistence type="predicted"/>
<dbReference type="Proteomes" id="UP000664795">
    <property type="component" value="Unassembled WGS sequence"/>
</dbReference>
<dbReference type="RefSeq" id="WP_207337796.1">
    <property type="nucleotide sequence ID" value="NZ_JAFMYU010000023.1"/>
</dbReference>
<sequence length="336" mass="37564">MRPTAIPPELQPEPAIIHRIQSGAAAERSVTRRLTEWATSLARVECAIPDKVAADLANRALEATIAAVRNAVEWKPGLVRQMVQDQAFVYNLQHRVAGQDLTARLSQCAVRYVRRHVGRWLPGRQLTSQQESIYQQAVDTFYDKLLDPNFKLTSSLTTYLIGIVKVRISEAARLNEATGGNPFLSRRTNNQPITDQVTIIPAETVYFYQEIHNRITTALGALSETCQTIIRAHYGLNPERLQPLANLPEEVLSAAEFQARFDIAMSPTGQASSLKELADELQISPKKISDRHLSCIDRVVRLVVPDLLGTDALAIPTNVEQALQHRLEIARRRANR</sequence>
<dbReference type="AlphaFoldDB" id="A0A939JYB2"/>
<reference evidence="1 2" key="1">
    <citation type="submission" date="2021-03" db="EMBL/GenBank/DDBJ databases">
        <title>Fibrella sp. HMF5036 genome sequencing and assembly.</title>
        <authorList>
            <person name="Kang H."/>
            <person name="Kim H."/>
            <person name="Bae S."/>
            <person name="Joh K."/>
        </authorList>
    </citation>
    <scope>NUCLEOTIDE SEQUENCE [LARGE SCALE GENOMIC DNA]</scope>
    <source>
        <strain evidence="1 2">HMF5036</strain>
    </source>
</reference>
<keyword evidence="2" id="KW-1185">Reference proteome</keyword>
<dbReference type="EMBL" id="JAFMYU010000023">
    <property type="protein sequence ID" value="MBO0933832.1"/>
    <property type="molecule type" value="Genomic_DNA"/>
</dbReference>
<accession>A0A939JYB2</accession>